<dbReference type="Gene3D" id="3.40.50.2000">
    <property type="entry name" value="Glycogen Phosphorylase B"/>
    <property type="match status" value="2"/>
</dbReference>
<dbReference type="CDD" id="cd03808">
    <property type="entry name" value="GT4_CapM-like"/>
    <property type="match status" value="1"/>
</dbReference>
<dbReference type="Pfam" id="PF13439">
    <property type="entry name" value="Glyco_transf_4"/>
    <property type="match status" value="1"/>
</dbReference>
<feature type="domain" description="Glycosyltransferase subfamily 4-like N-terminal" evidence="2">
    <location>
        <begin position="47"/>
        <end position="166"/>
    </location>
</feature>
<proteinExistence type="predicted"/>
<organism evidence="3 4">
    <name type="scientific">Candidatus Limivivens intestinipullorum</name>
    <dbReference type="NCBI Taxonomy" id="2840858"/>
    <lineage>
        <taxon>Bacteria</taxon>
        <taxon>Bacillati</taxon>
        <taxon>Bacillota</taxon>
        <taxon>Clostridia</taxon>
        <taxon>Lachnospirales</taxon>
        <taxon>Lachnospiraceae</taxon>
        <taxon>Lachnospiraceae incertae sedis</taxon>
        <taxon>Candidatus Limivivens</taxon>
    </lineage>
</organism>
<dbReference type="InterPro" id="IPR001296">
    <property type="entry name" value="Glyco_trans_1"/>
</dbReference>
<accession>A0A9D1ES05</accession>
<evidence type="ECO:0000259" key="2">
    <source>
        <dbReference type="Pfam" id="PF13439"/>
    </source>
</evidence>
<dbReference type="InterPro" id="IPR028098">
    <property type="entry name" value="Glyco_trans_4-like_N"/>
</dbReference>
<evidence type="ECO:0000313" key="3">
    <source>
        <dbReference type="EMBL" id="HIS31180.1"/>
    </source>
</evidence>
<dbReference type="Proteomes" id="UP000823935">
    <property type="component" value="Unassembled WGS sequence"/>
</dbReference>
<dbReference type="AlphaFoldDB" id="A0A9D1ES05"/>
<dbReference type="PANTHER" id="PTHR12526:SF636">
    <property type="entry name" value="BLL3647 PROTEIN"/>
    <property type="match status" value="1"/>
</dbReference>
<evidence type="ECO:0000313" key="4">
    <source>
        <dbReference type="Proteomes" id="UP000823935"/>
    </source>
</evidence>
<reference evidence="3" key="1">
    <citation type="submission" date="2020-10" db="EMBL/GenBank/DDBJ databases">
        <authorList>
            <person name="Gilroy R."/>
        </authorList>
    </citation>
    <scope>NUCLEOTIDE SEQUENCE</scope>
    <source>
        <strain evidence="3">CHK190-19873</strain>
    </source>
</reference>
<sequence length="380" mass="43047">MKHRILILTTVGGFLPKFLEGHIQILKSLDAEIYYASNFSEPAYEYDAAYFGEHDIRTIPLPIEKSPYQFRKNARALKRLVRFIREHQIDAVHCHNPVGGILGRLAGLLAGKRVKVIYTAHGFHFYKGAPVKNWVVYYGAERLMAYCTDSLVTINREDYEKARGFRLKKGGRLFRIPGVGFDLEKYACRPRDRADARKALGVEEGEFCLVTGALLHPDKSYETILYALTHLSDIPFRYMICGEGPYRQQLEELTDRLGLRDRVTFLGFRRDMDFLLQGADVFVFPSVREGLGMAALEAMACGIPVIAADNRGTREYMEHGRNGIVCPAGDERAFARAIRELWENPDRRAAMGENALRDARPFGAEQAAASIREVYEKSLA</sequence>
<evidence type="ECO:0000259" key="1">
    <source>
        <dbReference type="Pfam" id="PF00534"/>
    </source>
</evidence>
<comment type="caution">
    <text evidence="3">The sequence shown here is derived from an EMBL/GenBank/DDBJ whole genome shotgun (WGS) entry which is preliminary data.</text>
</comment>
<dbReference type="Pfam" id="PF00534">
    <property type="entry name" value="Glycos_transf_1"/>
    <property type="match status" value="1"/>
</dbReference>
<gene>
    <name evidence="3" type="ORF">IAB44_06495</name>
</gene>
<dbReference type="EMBL" id="DVIQ01000031">
    <property type="protein sequence ID" value="HIS31180.1"/>
    <property type="molecule type" value="Genomic_DNA"/>
</dbReference>
<dbReference type="PANTHER" id="PTHR12526">
    <property type="entry name" value="GLYCOSYLTRANSFERASE"/>
    <property type="match status" value="1"/>
</dbReference>
<protein>
    <submittedName>
        <fullName evidence="3">Glycosyltransferase family 4 protein</fullName>
    </submittedName>
</protein>
<feature type="domain" description="Glycosyl transferase family 1" evidence="1">
    <location>
        <begin position="193"/>
        <end position="355"/>
    </location>
</feature>
<dbReference type="SUPFAM" id="SSF53756">
    <property type="entry name" value="UDP-Glycosyltransferase/glycogen phosphorylase"/>
    <property type="match status" value="1"/>
</dbReference>
<name>A0A9D1ES05_9FIRM</name>
<reference evidence="3" key="2">
    <citation type="journal article" date="2021" name="PeerJ">
        <title>Extensive microbial diversity within the chicken gut microbiome revealed by metagenomics and culture.</title>
        <authorList>
            <person name="Gilroy R."/>
            <person name="Ravi A."/>
            <person name="Getino M."/>
            <person name="Pursley I."/>
            <person name="Horton D.L."/>
            <person name="Alikhan N.F."/>
            <person name="Baker D."/>
            <person name="Gharbi K."/>
            <person name="Hall N."/>
            <person name="Watson M."/>
            <person name="Adriaenssens E.M."/>
            <person name="Foster-Nyarko E."/>
            <person name="Jarju S."/>
            <person name="Secka A."/>
            <person name="Antonio M."/>
            <person name="Oren A."/>
            <person name="Chaudhuri R.R."/>
            <person name="La Ragione R."/>
            <person name="Hildebrand F."/>
            <person name="Pallen M.J."/>
        </authorList>
    </citation>
    <scope>NUCLEOTIDE SEQUENCE</scope>
    <source>
        <strain evidence="3">CHK190-19873</strain>
    </source>
</reference>
<dbReference type="GO" id="GO:0016757">
    <property type="term" value="F:glycosyltransferase activity"/>
    <property type="evidence" value="ECO:0007669"/>
    <property type="project" value="InterPro"/>
</dbReference>